<feature type="region of interest" description="Disordered" evidence="1">
    <location>
        <begin position="506"/>
        <end position="538"/>
    </location>
</feature>
<feature type="compositionally biased region" description="Basic residues" evidence="1">
    <location>
        <begin position="88"/>
        <end position="99"/>
    </location>
</feature>
<comment type="caution">
    <text evidence="3">The sequence shown here is derived from an EMBL/GenBank/DDBJ whole genome shotgun (WGS) entry which is preliminary data.</text>
</comment>
<keyword evidence="3" id="KW-0808">Transferase</keyword>
<keyword evidence="4" id="KW-1185">Reference proteome</keyword>
<feature type="region of interest" description="Disordered" evidence="1">
    <location>
        <begin position="269"/>
        <end position="305"/>
    </location>
</feature>
<name>A0A9N8DJA9_9STRA</name>
<keyword evidence="3" id="KW-0418">Kinase</keyword>
<evidence type="ECO:0000313" key="4">
    <source>
        <dbReference type="Proteomes" id="UP001153069"/>
    </source>
</evidence>
<keyword evidence="3" id="KW-0675">Receptor</keyword>
<dbReference type="InterPro" id="IPR032675">
    <property type="entry name" value="LRR_dom_sf"/>
</dbReference>
<dbReference type="EMBL" id="CAICTM010000152">
    <property type="protein sequence ID" value="CAB9502995.1"/>
    <property type="molecule type" value="Genomic_DNA"/>
</dbReference>
<dbReference type="InterPro" id="IPR052592">
    <property type="entry name" value="LRR-RLK"/>
</dbReference>
<feature type="region of interest" description="Disordered" evidence="1">
    <location>
        <begin position="41"/>
        <end position="209"/>
    </location>
</feature>
<feature type="compositionally biased region" description="Basic and acidic residues" evidence="1">
    <location>
        <begin position="193"/>
        <end position="209"/>
    </location>
</feature>
<protein>
    <submittedName>
        <fullName evidence="3">LRR receptor-like serine threonine-protein kinase At4g08850-like</fullName>
    </submittedName>
</protein>
<dbReference type="InterPro" id="IPR001611">
    <property type="entry name" value="Leu-rich_rpt"/>
</dbReference>
<dbReference type="Gene3D" id="3.80.10.10">
    <property type="entry name" value="Ribonuclease Inhibitor"/>
    <property type="match status" value="1"/>
</dbReference>
<feature type="compositionally biased region" description="Low complexity" evidence="1">
    <location>
        <begin position="73"/>
        <end position="87"/>
    </location>
</feature>
<sequence>MSQMLVHDGPPPVRNGYVACRSAPSGGRDVHSLRASSLKLNRQTPPTQQQQIQNHHQPVKLKSVRSYHQMEVTTKTTTSPGHGSSTGARRRSSLLRRSRSYGASSFNKTLGPSSSSAESPPSATNSTFAKTSDKEKEKASPVPHHSWRRALPPLNNNNSSLSKIPSSSPVLTHNTKRASLPTITNHNSHNHNSMKEKKPTMHSSSDHGHNLTLSYNQHWAQHYCTQKYTSSSIHKRRVLYRLLGVCILLGIAGFAVSIVLSRDHTDTTTTILANDPSTTEQPPEDASSVKRPTSKANSRLRNSQSQLKRSFTSLLLAKSITTTDRLQDPFSPASAALDWLIDVSTHTWQQSDQDIISRFSLACLFFATHTTGSLWKVETHWMTSMNDGGVHVCDWYGVACAHYQVGPQQVEEVVTQVNLTKNQLQGTIPEEFWNGLARDLVLIDLSDNQLWGTLPDGDHWWSRGMFPNLQTLYLHNNAMTGTIPFNLQSTKTILQKTNLKHASLKHNHFQELPGRSEEAVQQRTRQRRTKRRQDDGDP</sequence>
<keyword evidence="2" id="KW-0812">Transmembrane</keyword>
<dbReference type="AlphaFoldDB" id="A0A9N8DJA9"/>
<feature type="compositionally biased region" description="Low complexity" evidence="1">
    <location>
        <begin position="43"/>
        <end position="56"/>
    </location>
</feature>
<feature type="compositionally biased region" description="Low complexity" evidence="1">
    <location>
        <begin position="151"/>
        <end position="171"/>
    </location>
</feature>
<dbReference type="PANTHER" id="PTHR48054:SF47">
    <property type="entry name" value="OS06G0179800 PROTEIN"/>
    <property type="match status" value="1"/>
</dbReference>
<dbReference type="Pfam" id="PF00560">
    <property type="entry name" value="LRR_1"/>
    <property type="match status" value="1"/>
</dbReference>
<feature type="compositionally biased region" description="Polar residues" evidence="1">
    <location>
        <begin position="290"/>
        <end position="305"/>
    </location>
</feature>
<accession>A0A9N8DJA9</accession>
<dbReference type="GO" id="GO:0016301">
    <property type="term" value="F:kinase activity"/>
    <property type="evidence" value="ECO:0007669"/>
    <property type="project" value="UniProtKB-KW"/>
</dbReference>
<feature type="compositionally biased region" description="Polar residues" evidence="1">
    <location>
        <begin position="269"/>
        <end position="281"/>
    </location>
</feature>
<evidence type="ECO:0000256" key="2">
    <source>
        <dbReference type="SAM" id="Phobius"/>
    </source>
</evidence>
<keyword evidence="2" id="KW-0472">Membrane</keyword>
<evidence type="ECO:0000256" key="1">
    <source>
        <dbReference type="SAM" id="MobiDB-lite"/>
    </source>
</evidence>
<dbReference type="Proteomes" id="UP001153069">
    <property type="component" value="Unassembled WGS sequence"/>
</dbReference>
<feature type="compositionally biased region" description="Low complexity" evidence="1">
    <location>
        <begin position="112"/>
        <end position="123"/>
    </location>
</feature>
<evidence type="ECO:0000313" key="3">
    <source>
        <dbReference type="EMBL" id="CAB9502995.1"/>
    </source>
</evidence>
<dbReference type="SUPFAM" id="SSF52058">
    <property type="entry name" value="L domain-like"/>
    <property type="match status" value="1"/>
</dbReference>
<dbReference type="PANTHER" id="PTHR48054">
    <property type="entry name" value="RECEPTOR KINASE-LIKE PROTEIN XA21"/>
    <property type="match status" value="1"/>
</dbReference>
<reference evidence="3" key="1">
    <citation type="submission" date="2020-06" db="EMBL/GenBank/DDBJ databases">
        <authorList>
            <consortium name="Plant Systems Biology data submission"/>
        </authorList>
    </citation>
    <scope>NUCLEOTIDE SEQUENCE</scope>
    <source>
        <strain evidence="3">D6</strain>
    </source>
</reference>
<keyword evidence="2" id="KW-1133">Transmembrane helix</keyword>
<gene>
    <name evidence="3" type="ORF">SEMRO_153_G069640.1</name>
</gene>
<feature type="transmembrane region" description="Helical" evidence="2">
    <location>
        <begin position="238"/>
        <end position="260"/>
    </location>
</feature>
<organism evidence="3 4">
    <name type="scientific">Seminavis robusta</name>
    <dbReference type="NCBI Taxonomy" id="568900"/>
    <lineage>
        <taxon>Eukaryota</taxon>
        <taxon>Sar</taxon>
        <taxon>Stramenopiles</taxon>
        <taxon>Ochrophyta</taxon>
        <taxon>Bacillariophyta</taxon>
        <taxon>Bacillariophyceae</taxon>
        <taxon>Bacillariophycidae</taxon>
        <taxon>Naviculales</taxon>
        <taxon>Naviculaceae</taxon>
        <taxon>Seminavis</taxon>
    </lineage>
</organism>
<proteinExistence type="predicted"/>